<feature type="non-terminal residue" evidence="2">
    <location>
        <position position="104"/>
    </location>
</feature>
<organism evidence="2">
    <name type="scientific">marine sediment metagenome</name>
    <dbReference type="NCBI Taxonomy" id="412755"/>
    <lineage>
        <taxon>unclassified sequences</taxon>
        <taxon>metagenomes</taxon>
        <taxon>ecological metagenomes</taxon>
    </lineage>
</organism>
<evidence type="ECO:0000259" key="1">
    <source>
        <dbReference type="Pfam" id="PF19190"/>
    </source>
</evidence>
<feature type="domain" description="BACON" evidence="1">
    <location>
        <begin position="22"/>
        <end position="99"/>
    </location>
</feature>
<dbReference type="Pfam" id="PF19190">
    <property type="entry name" value="BACON_2"/>
    <property type="match status" value="1"/>
</dbReference>
<comment type="caution">
    <text evidence="2">The sequence shown here is derived from an EMBL/GenBank/DDBJ whole genome shotgun (WGS) entry which is preliminary data.</text>
</comment>
<dbReference type="Gene3D" id="2.60.40.10">
    <property type="entry name" value="Immunoglobulins"/>
    <property type="match status" value="1"/>
</dbReference>
<accession>X0SC80</accession>
<sequence length="104" mass="11102">MTLLMMAILIMALTTEVALAPVEVSPERFDFGTAAIQLTGEVWTSGSRKMCYVITDDADWLTVSPTSGESSGERDTITVTVDRAGLAVGTYTGTITVKQRLPGD</sequence>
<name>X0SC80_9ZZZZ</name>
<protein>
    <recommendedName>
        <fullName evidence="1">BACON domain-containing protein</fullName>
    </recommendedName>
</protein>
<reference evidence="2" key="1">
    <citation type="journal article" date="2014" name="Front. Microbiol.">
        <title>High frequency of phylogenetically diverse reductive dehalogenase-homologous genes in deep subseafloor sedimentary metagenomes.</title>
        <authorList>
            <person name="Kawai M."/>
            <person name="Futagami T."/>
            <person name="Toyoda A."/>
            <person name="Takaki Y."/>
            <person name="Nishi S."/>
            <person name="Hori S."/>
            <person name="Arai W."/>
            <person name="Tsubouchi T."/>
            <person name="Morono Y."/>
            <person name="Uchiyama I."/>
            <person name="Ito T."/>
            <person name="Fujiyama A."/>
            <person name="Inagaki F."/>
            <person name="Takami H."/>
        </authorList>
    </citation>
    <scope>NUCLEOTIDE SEQUENCE</scope>
    <source>
        <strain evidence="2">Expedition CK06-06</strain>
    </source>
</reference>
<proteinExistence type="predicted"/>
<gene>
    <name evidence="2" type="ORF">S01H1_17527</name>
</gene>
<evidence type="ECO:0000313" key="2">
    <source>
        <dbReference type="EMBL" id="GAF72776.1"/>
    </source>
</evidence>
<dbReference type="InterPro" id="IPR013783">
    <property type="entry name" value="Ig-like_fold"/>
</dbReference>
<dbReference type="AlphaFoldDB" id="X0SC80"/>
<dbReference type="InterPro" id="IPR024361">
    <property type="entry name" value="BACON"/>
</dbReference>
<dbReference type="EMBL" id="BARS01009305">
    <property type="protein sequence ID" value="GAF72776.1"/>
    <property type="molecule type" value="Genomic_DNA"/>
</dbReference>